<organism evidence="1 2">
    <name type="scientific">Lutimaribacter marinistellae</name>
    <dbReference type="NCBI Taxonomy" id="1820329"/>
    <lineage>
        <taxon>Bacteria</taxon>
        <taxon>Pseudomonadati</taxon>
        <taxon>Pseudomonadota</taxon>
        <taxon>Alphaproteobacteria</taxon>
        <taxon>Rhodobacterales</taxon>
        <taxon>Roseobacteraceae</taxon>
        <taxon>Lutimaribacter</taxon>
    </lineage>
</organism>
<reference evidence="2" key="1">
    <citation type="journal article" date="2019" name="Int. J. Syst. Evol. Microbiol.">
        <title>The Global Catalogue of Microorganisms (GCM) 10K type strain sequencing project: providing services to taxonomists for standard genome sequencing and annotation.</title>
        <authorList>
            <consortium name="The Broad Institute Genomics Platform"/>
            <consortium name="The Broad Institute Genome Sequencing Center for Infectious Disease"/>
            <person name="Wu L."/>
            <person name="Ma J."/>
        </authorList>
    </citation>
    <scope>NUCLEOTIDE SEQUENCE [LARGE SCALE GENOMIC DNA]</scope>
    <source>
        <strain evidence="2">KCTC 42911</strain>
    </source>
</reference>
<comment type="caution">
    <text evidence="1">The sequence shown here is derived from an EMBL/GenBank/DDBJ whole genome shotgun (WGS) entry which is preliminary data.</text>
</comment>
<gene>
    <name evidence="1" type="ORF">ACFORG_02650</name>
</gene>
<keyword evidence="2" id="KW-1185">Reference proteome</keyword>
<evidence type="ECO:0000313" key="2">
    <source>
        <dbReference type="Proteomes" id="UP001595629"/>
    </source>
</evidence>
<dbReference type="RefSeq" id="WP_386733821.1">
    <property type="nucleotide sequence ID" value="NZ_JBHRXI010000001.1"/>
</dbReference>
<dbReference type="EMBL" id="JBHRXI010000001">
    <property type="protein sequence ID" value="MFC3612647.1"/>
    <property type="molecule type" value="Genomic_DNA"/>
</dbReference>
<protein>
    <recommendedName>
        <fullName evidence="3">Tetratricopeptide repeat-containing protein</fullName>
    </recommendedName>
</protein>
<name>A0ABV7TCZ6_9RHOB</name>
<evidence type="ECO:0008006" key="3">
    <source>
        <dbReference type="Google" id="ProtNLM"/>
    </source>
</evidence>
<proteinExistence type="predicted"/>
<dbReference type="Proteomes" id="UP001595629">
    <property type="component" value="Unassembled WGS sequence"/>
</dbReference>
<sequence length="706" mass="76412">MRRSIFLSLIFLFLAGTAYAFTIPVRSGAHPDFTRLTFRIPEGTDWDLEGGEGLARLRIGIEEVVFDTSSVFGRIPRARLNALIQLEPGAPLELSFACDCQAKAFVEGKTLLVVDIQPKQISSSVEVGSSPSTVNLPVVFETPGSIDMPLVLPDFDREVEDSLAKRLLGGVDGEILELKPARIGPRPSSTVSEGDSLTGAKPEANIRIETAMHRDLDRIRGALTKDVETARCFPAEDLNVKDWGDDTSFDEQIGSARARLFGEFDRIDEPAVEDLARLYIHFGFGAEARTKLRLVSETGGSSVLWAVAGVIDGSPSKTSPVFAGQEVCDGPAALWSVLESEEAGETTNATAVERAFSELPVHLRGHLGPSVASALTRGGYIDSAKRILRSVERAGTTENSATHLAEAELAALEKAPETEEMELQAAVLAPDAEIEAAKAIVQLIEKRWTERSGVSDKELDLAASYAREYRTSGIGPEIEKAHVLALALNQDFDRAILLLGRRQGEDQDTITLDRVFALLSENSDDVTFLRHAMEIAPKHLARLGEETSRLIADRLLSLGFPKEALAFADRPRDQPSRRERANLIAAAVLELGRPHRALLELQGRDDEAAQQIRGMALARNGAYLEAAETLLSVGDSEGAARYFWLGDAWEQGPPDDAGAFGEVVDLSLELSGEENLPGTPLADAEALLAQSETVRAQVDALLGKVE</sequence>
<accession>A0ABV7TCZ6</accession>
<evidence type="ECO:0000313" key="1">
    <source>
        <dbReference type="EMBL" id="MFC3612647.1"/>
    </source>
</evidence>